<comment type="similarity">
    <text evidence="2 6">Belongs to the RRF family.</text>
</comment>
<dbReference type="NCBIfam" id="TIGR00496">
    <property type="entry name" value="frr"/>
    <property type="match status" value="1"/>
</dbReference>
<keyword evidence="4 6" id="KW-0648">Protein biosynthesis</keyword>
<evidence type="ECO:0000256" key="7">
    <source>
        <dbReference type="SAM" id="Coils"/>
    </source>
</evidence>
<evidence type="ECO:0000256" key="5">
    <source>
        <dbReference type="ARBA" id="ARBA00025050"/>
    </source>
</evidence>
<dbReference type="Pfam" id="PF01765">
    <property type="entry name" value="RRF"/>
    <property type="match status" value="1"/>
</dbReference>
<dbReference type="CDD" id="cd00520">
    <property type="entry name" value="RRF"/>
    <property type="match status" value="1"/>
</dbReference>
<dbReference type="FunFam" id="1.10.132.20:FF:000001">
    <property type="entry name" value="Ribosome-recycling factor"/>
    <property type="match status" value="1"/>
</dbReference>
<dbReference type="HAMAP" id="MF_00040">
    <property type="entry name" value="RRF"/>
    <property type="match status" value="1"/>
</dbReference>
<reference evidence="9 10" key="1">
    <citation type="journal article" date="2017" name="Sci. Rep.">
        <title>Revealing the Saline Adaptation Strategies of the Halophilic Bacterium Halomonas beimenensis through High-throughput Omics and Transposon Mutagenesis Approaches.</title>
        <authorList>
            <person name="Chen Y.H."/>
            <person name="Lin S.S."/>
            <person name="Shyu Y.T."/>
        </authorList>
    </citation>
    <scope>NUCLEOTIDE SEQUENCE [LARGE SCALE GENOMIC DNA]</scope>
    <source>
        <strain evidence="9 10">NTU-111</strain>
    </source>
</reference>
<dbReference type="GO" id="GO:0002184">
    <property type="term" value="P:cytoplasmic translational termination"/>
    <property type="evidence" value="ECO:0007669"/>
    <property type="project" value="TreeGrafter"/>
</dbReference>
<gene>
    <name evidence="6 9" type="primary">frr</name>
    <name evidence="9" type="ORF">BEI_3215</name>
</gene>
<dbReference type="Gene3D" id="3.30.1360.40">
    <property type="match status" value="1"/>
</dbReference>
<dbReference type="Proteomes" id="UP000219993">
    <property type="component" value="Chromosome"/>
</dbReference>
<dbReference type="EMBL" id="CP021435">
    <property type="protein sequence ID" value="ATJ84202.1"/>
    <property type="molecule type" value="Genomic_DNA"/>
</dbReference>
<proteinExistence type="inferred from homology"/>
<evidence type="ECO:0000313" key="9">
    <source>
        <dbReference type="EMBL" id="ATJ84202.1"/>
    </source>
</evidence>
<evidence type="ECO:0000256" key="4">
    <source>
        <dbReference type="ARBA" id="ARBA00022917"/>
    </source>
</evidence>
<name>A0A291PBF0_9GAMM</name>
<keyword evidence="7" id="KW-0175">Coiled coil</keyword>
<dbReference type="InterPro" id="IPR036191">
    <property type="entry name" value="RRF_sf"/>
</dbReference>
<dbReference type="AlphaFoldDB" id="A0A291PBF0"/>
<feature type="domain" description="Ribosome recycling factor" evidence="8">
    <location>
        <begin position="27"/>
        <end position="189"/>
    </location>
</feature>
<dbReference type="SUPFAM" id="SSF55194">
    <property type="entry name" value="Ribosome recycling factor, RRF"/>
    <property type="match status" value="1"/>
</dbReference>
<organism evidence="9 10">
    <name type="scientific">Halomonas beimenensis</name>
    <dbReference type="NCBI Taxonomy" id="475662"/>
    <lineage>
        <taxon>Bacteria</taxon>
        <taxon>Pseudomonadati</taxon>
        <taxon>Pseudomonadota</taxon>
        <taxon>Gammaproteobacteria</taxon>
        <taxon>Oceanospirillales</taxon>
        <taxon>Halomonadaceae</taxon>
        <taxon>Halomonas</taxon>
    </lineage>
</organism>
<keyword evidence="10" id="KW-1185">Reference proteome</keyword>
<dbReference type="PANTHER" id="PTHR20982:SF3">
    <property type="entry name" value="MITOCHONDRIAL RIBOSOME RECYCLING FACTOR PSEUDO 1"/>
    <property type="match status" value="1"/>
</dbReference>
<dbReference type="GO" id="GO:0043023">
    <property type="term" value="F:ribosomal large subunit binding"/>
    <property type="evidence" value="ECO:0007669"/>
    <property type="project" value="TreeGrafter"/>
</dbReference>
<evidence type="ECO:0000256" key="2">
    <source>
        <dbReference type="ARBA" id="ARBA00005912"/>
    </source>
</evidence>
<dbReference type="InterPro" id="IPR002661">
    <property type="entry name" value="Ribosome_recyc_fac"/>
</dbReference>
<protein>
    <recommendedName>
        <fullName evidence="6">Ribosome-recycling factor</fullName>
        <shortName evidence="6">RRF</shortName>
    </recommendedName>
    <alternativeName>
        <fullName evidence="6">Ribosome-releasing factor</fullName>
    </alternativeName>
</protein>
<comment type="function">
    <text evidence="5 6">Responsible for the release of ribosomes from messenger RNA at the termination of protein biosynthesis. May increase the efficiency of translation by recycling ribosomes from one round of translation to another.</text>
</comment>
<evidence type="ECO:0000259" key="8">
    <source>
        <dbReference type="Pfam" id="PF01765"/>
    </source>
</evidence>
<evidence type="ECO:0000256" key="6">
    <source>
        <dbReference type="HAMAP-Rule" id="MF_00040"/>
    </source>
</evidence>
<dbReference type="PANTHER" id="PTHR20982">
    <property type="entry name" value="RIBOSOME RECYCLING FACTOR"/>
    <property type="match status" value="1"/>
</dbReference>
<dbReference type="Gene3D" id="1.10.132.20">
    <property type="entry name" value="Ribosome-recycling factor"/>
    <property type="match status" value="1"/>
</dbReference>
<comment type="subcellular location">
    <subcellularLocation>
        <location evidence="1 6">Cytoplasm</location>
    </subcellularLocation>
</comment>
<dbReference type="KEGG" id="hbe:BEI_3215"/>
<dbReference type="InterPro" id="IPR023584">
    <property type="entry name" value="Ribosome_recyc_fac_dom"/>
</dbReference>
<evidence type="ECO:0000256" key="3">
    <source>
        <dbReference type="ARBA" id="ARBA00022490"/>
    </source>
</evidence>
<feature type="coiled-coil region" evidence="7">
    <location>
        <begin position="120"/>
        <end position="172"/>
    </location>
</feature>
<dbReference type="FunFam" id="3.30.1360.40:FF:000001">
    <property type="entry name" value="Ribosome-recycling factor"/>
    <property type="match status" value="1"/>
</dbReference>
<dbReference type="GO" id="GO:0005829">
    <property type="term" value="C:cytosol"/>
    <property type="evidence" value="ECO:0007669"/>
    <property type="project" value="GOC"/>
</dbReference>
<accession>A0A291PBF0</accession>
<keyword evidence="3 6" id="KW-0963">Cytoplasm</keyword>
<evidence type="ECO:0000313" key="10">
    <source>
        <dbReference type="Proteomes" id="UP000219993"/>
    </source>
</evidence>
<evidence type="ECO:0000256" key="1">
    <source>
        <dbReference type="ARBA" id="ARBA00004496"/>
    </source>
</evidence>
<sequence>MTEGEIVIDDIKKDAETRMKKSLDALHHNFNKIRTGRAHSSILDSVTVDYYGGQVPINQVASINVEDARTLTVVPWEQQMVPKVEKAIMTAELGLNPASAGNVIRVPMPMLTEETRKGYIKQARQEAENARVAVRNVRRDANNDIKALLKDKDITEDEARQGEDAIQKLTDRIVAEIDKALESKEHDLMQV</sequence>